<dbReference type="KEGG" id="jag:GJA_2345"/>
<dbReference type="STRING" id="1349767.GJA_2345"/>
<dbReference type="InterPro" id="IPR006102">
    <property type="entry name" value="Ig-like_GH2"/>
</dbReference>
<dbReference type="Pfam" id="PF00703">
    <property type="entry name" value="Glyco_hydro_2"/>
    <property type="match status" value="1"/>
</dbReference>
<feature type="domain" description="F5/8 type C" evidence="5">
    <location>
        <begin position="1135"/>
        <end position="1275"/>
    </location>
</feature>
<dbReference type="InterPro" id="IPR013783">
    <property type="entry name" value="Ig-like_fold"/>
</dbReference>
<dbReference type="InterPro" id="IPR006103">
    <property type="entry name" value="Glyco_hydro_2_cat"/>
</dbReference>
<dbReference type="Gene3D" id="2.60.40.10">
    <property type="entry name" value="Immunoglobulins"/>
    <property type="match status" value="9"/>
</dbReference>
<evidence type="ECO:0000256" key="1">
    <source>
        <dbReference type="ARBA" id="ARBA00007401"/>
    </source>
</evidence>
<evidence type="ECO:0000313" key="8">
    <source>
        <dbReference type="Proteomes" id="UP000027604"/>
    </source>
</evidence>
<reference evidence="7 8" key="1">
    <citation type="journal article" date="2015" name="Genome Announc.">
        <title>Genome Sequence of Mushroom Soft-Rot Pathogen Janthinobacterium agaricidamnosum.</title>
        <authorList>
            <person name="Graupner K."/>
            <person name="Lackner G."/>
            <person name="Hertweck C."/>
        </authorList>
    </citation>
    <scope>NUCLEOTIDE SEQUENCE [LARGE SCALE GENOMIC DNA]</scope>
    <source>
        <strain evidence="8">NBRC 102515 / DSM 9628</strain>
    </source>
</reference>
<keyword evidence="8" id="KW-1185">Reference proteome</keyword>
<dbReference type="GO" id="GO:0005975">
    <property type="term" value="P:carbohydrate metabolic process"/>
    <property type="evidence" value="ECO:0007669"/>
    <property type="project" value="InterPro"/>
</dbReference>
<keyword evidence="2" id="KW-0378">Hydrolase</keyword>
<dbReference type="InterPro" id="IPR003599">
    <property type="entry name" value="Ig_sub"/>
</dbReference>
<dbReference type="PATRIC" id="fig|1349767.4.peg.4087"/>
<dbReference type="Gene3D" id="3.20.20.80">
    <property type="entry name" value="Glycosidases"/>
    <property type="match status" value="1"/>
</dbReference>
<feature type="domain" description="Ig-like" evidence="6">
    <location>
        <begin position="974"/>
        <end position="1053"/>
    </location>
</feature>
<dbReference type="InterPro" id="IPR007110">
    <property type="entry name" value="Ig-like_dom"/>
</dbReference>
<dbReference type="InterPro" id="IPR008979">
    <property type="entry name" value="Galactose-bd-like_sf"/>
</dbReference>
<dbReference type="OrthoDB" id="53299at2"/>
<dbReference type="SUPFAM" id="SSF51445">
    <property type="entry name" value="(Trans)glycosidases"/>
    <property type="match status" value="1"/>
</dbReference>
<dbReference type="Proteomes" id="UP000027604">
    <property type="component" value="Chromosome I"/>
</dbReference>
<dbReference type="Gene3D" id="2.60.120.260">
    <property type="entry name" value="Galactose-binding domain-like"/>
    <property type="match status" value="3"/>
</dbReference>
<dbReference type="eggNOG" id="COG3250">
    <property type="taxonomic scope" value="Bacteria"/>
</dbReference>
<dbReference type="PROSITE" id="PS50022">
    <property type="entry name" value="FA58C_3"/>
    <property type="match status" value="2"/>
</dbReference>
<protein>
    <submittedName>
        <fullName evidence="7">F5/8 type C domain protein</fullName>
    </submittedName>
</protein>
<evidence type="ECO:0000256" key="3">
    <source>
        <dbReference type="ARBA" id="ARBA00023295"/>
    </source>
</evidence>
<dbReference type="SUPFAM" id="SSF48726">
    <property type="entry name" value="Immunoglobulin"/>
    <property type="match status" value="6"/>
</dbReference>
<evidence type="ECO:0000256" key="4">
    <source>
        <dbReference type="SAM" id="SignalP"/>
    </source>
</evidence>
<dbReference type="SUPFAM" id="SSF49303">
    <property type="entry name" value="beta-Galactosidase/glucuronidase domain"/>
    <property type="match status" value="1"/>
</dbReference>
<feature type="signal peptide" evidence="4">
    <location>
        <begin position="1"/>
        <end position="32"/>
    </location>
</feature>
<dbReference type="Pfam" id="PF13927">
    <property type="entry name" value="Ig_3"/>
    <property type="match status" value="1"/>
</dbReference>
<dbReference type="SMART" id="SM00409">
    <property type="entry name" value="IG"/>
    <property type="match status" value="5"/>
</dbReference>
<comment type="similarity">
    <text evidence="1">Belongs to the glycosyl hydrolase 2 family.</text>
</comment>
<sequence length="1834" mass="197964">MKKMRPAKRPGLWLFFALCLSAGVYPTPYAQAQQSSVAPPSERLKINLGATPWKYTKDEAYTDIKNAAAISAADFNDSGWTTVGVPHSVNESEMFVNHDSGLGKITGGTVWYRKILPLSSSYAGRKILIEFEGVHTGAQVFINGQLVKGTSQFNKDFTHVIGFVPFVVDITNLVTLGSDNVLVVRVTKDGFENPHFANDFRFGQGDSGLFRPVHMYVTDKVHIPQNVYAGQETWGTHVSTFSIADDKSSAEIQVETNIRNEDSVAKNVTLTTRIVDAAGNTVAEAKDVRVLPPNAAAQPVENKFTQNLTVRQPTLWFPNNSQFGTPYMYRVAHIVSVDGVVVDAVESPLGIRTITWDKDFPSINGHPHRLWGASGRYDYPALGTAVPDEQQWRDLKLLADAGGSLYRPGHSSSSTEFVEAADALGIFIVQPSGEGEGAFEKCYNVRAGDGCAQDEIDKFDLKTEIHREMIVRDRNNPSILSWESNNGPMDTNYAQVLMALNKQWDPINTRVATDRTADPHNGTILGCTKTGCELLIKDLYPNSPVWDAESWGKGDYRYKYDNEIELTAEFLDNWRRGVAAKTFGMVQWYLAETPGENNIFASSQGQSNTGKGDVRSLGSAMMDGNRFPKLMYYAYQAAWVDFTTRPVVSLAHHWNRSGKVRVNAFSNCPSVRLLVNGVQQGADQAPNPLDMPNNDVSENTTGLPHQVHWDNVEWQAGVVSAQCISSLGELVQSNGQVVQDQRATAGKADHIVLSTEPGLKKPDGTTFQITANGSDAAFITAKVVDAKGILVPEDSSNITFSVSSNGNYRGGWNHAVTAGKDERYHSPDDPELAAEGGLARIAVRSRFEPGTVTVSAVASDGSLRGASTTFEVVAVPQAVNASQLPPVFVAEPQSLTVSVGQPAHFEVLVSGAAPLSFQWLRNGVEITGATGSSYDTPPAVTDDNHAVYSVKVKNSYGELTSREAGETVVAAEAPAVLSLPVPDGLHVGQEAVFKVTVSGSPVLTYQWYRNNQPIEGATSSTYRIPAVSAADDGVTFYVEVKNPVGRVQSAPVTLKVGAATAPHIIQQPSNQVAALNSHASLTVTAEGSGPLTYTWYDKDQHVVGNQATLDFPSVKVADFGRYTVHLHNAAGDVDSDPVTLVQADPGVNLARGRTATSNSIQDTEGLAPGKAIDGDIDSRWGSLTEKEAEITVNLGEARDLNRMILRWETAYAKAYHIEVSSDNQNWTRVYTQEKGSGGVEDIVFPIVNGQYVRVSGTERGTDYGYSLYEIEVYNVTRTGSAAERYSVVSSRVVSDNSTKLLWQRVPTTNGIAQFTQVLAGQYCASTGERLPTREEALSISGDSNSVQAFSSGWTTWTSTMSERDPGRAYVVKANGETSTQLFDNFPNDVMCVSGTPQFTAPAIVAQPLSQTVKLAAGRNKQAYFAAVVKGTGPLTYTWYRNDVEVAKSINPAYSPVVTQVDNGARYKVTVSNSSGASITSDAAILTIAGANDNGTGGGNVPPQQQAPSIVSQPFNQSVVPGQTASFSVVASGADNYVYQWYRDDQPIDGAASSSYVTPPVKLDDNGQRFRVAVTNPANGKATSSNDASLLVIDGVPSRDDNLALHGQVTASSVEKKADGTDNLDYMNPSYVTDGDSITTRWASAQNDDPAIADDQWIRVDLGSEQEINSVDLAWEGAYAAQYKIQTSLNDQDWSTVYTQNNGQGREETPLFSVTKARYVRMKGIKRATGYGYSLYEFKVFGPVLAIRTQPAARTVNVGQSAHFTVDAVGPGKLTYQWLKQGVPVASTDVPFYDTPAASSDDNGALYSVVVESSNGSKITSDGALLTVHVAQGLQ</sequence>
<dbReference type="InterPro" id="IPR040605">
    <property type="entry name" value="Glyco_hydro2_dom5"/>
</dbReference>
<name>W0V2E3_9BURK</name>
<dbReference type="SUPFAM" id="SSF49785">
    <property type="entry name" value="Galactose-binding domain-like"/>
    <property type="match status" value="3"/>
</dbReference>
<keyword evidence="4" id="KW-0732">Signal</keyword>
<dbReference type="InterPro" id="IPR036156">
    <property type="entry name" value="Beta-gal/glucu_dom_sf"/>
</dbReference>
<feature type="domain" description="Ig-like" evidence="6">
    <location>
        <begin position="1062"/>
        <end position="1139"/>
    </location>
</feature>
<feature type="domain" description="F5/8 type C" evidence="5">
    <location>
        <begin position="1597"/>
        <end position="1742"/>
    </location>
</feature>
<dbReference type="Pfam" id="PF02836">
    <property type="entry name" value="Glyco_hydro_2_C"/>
    <property type="match status" value="1"/>
</dbReference>
<accession>W0V2E3</accession>
<keyword evidence="3" id="KW-0326">Glycosidase</keyword>
<dbReference type="InterPro" id="IPR017853">
    <property type="entry name" value="GH"/>
</dbReference>
<dbReference type="PANTHER" id="PTHR42732">
    <property type="entry name" value="BETA-GALACTOSIDASE"/>
    <property type="match status" value="1"/>
</dbReference>
<dbReference type="Pfam" id="PF07679">
    <property type="entry name" value="I-set"/>
    <property type="match status" value="1"/>
</dbReference>
<evidence type="ECO:0000256" key="2">
    <source>
        <dbReference type="ARBA" id="ARBA00022801"/>
    </source>
</evidence>
<dbReference type="InterPro" id="IPR032311">
    <property type="entry name" value="DUF4982"/>
</dbReference>
<dbReference type="HOGENOM" id="CLU_002299_0_0_4"/>
<dbReference type="Pfam" id="PF18565">
    <property type="entry name" value="Glyco_hydro2_C5"/>
    <property type="match status" value="1"/>
</dbReference>
<dbReference type="InterPro" id="IPR013098">
    <property type="entry name" value="Ig_I-set"/>
</dbReference>
<dbReference type="PROSITE" id="PS50835">
    <property type="entry name" value="IG_LIKE"/>
    <property type="match status" value="2"/>
</dbReference>
<proteinExistence type="inferred from homology"/>
<dbReference type="Pfam" id="PF00754">
    <property type="entry name" value="F5_F8_type_C"/>
    <property type="match status" value="2"/>
</dbReference>
<dbReference type="InterPro" id="IPR051913">
    <property type="entry name" value="GH2_Domain-Containing"/>
</dbReference>
<evidence type="ECO:0000259" key="5">
    <source>
        <dbReference type="PROSITE" id="PS50022"/>
    </source>
</evidence>
<feature type="chain" id="PRO_5004797513" evidence="4">
    <location>
        <begin position="33"/>
        <end position="1834"/>
    </location>
</feature>
<gene>
    <name evidence="7" type="ORF">GJA_2345</name>
</gene>
<dbReference type="Pfam" id="PF16355">
    <property type="entry name" value="DUF4982"/>
    <property type="match status" value="1"/>
</dbReference>
<evidence type="ECO:0000259" key="6">
    <source>
        <dbReference type="PROSITE" id="PS50835"/>
    </source>
</evidence>
<dbReference type="InterPro" id="IPR000421">
    <property type="entry name" value="FA58C"/>
</dbReference>
<dbReference type="EMBL" id="HG322949">
    <property type="protein sequence ID" value="CDG82979.1"/>
    <property type="molecule type" value="Genomic_DNA"/>
</dbReference>
<evidence type="ECO:0000313" key="7">
    <source>
        <dbReference type="EMBL" id="CDG82979.1"/>
    </source>
</evidence>
<dbReference type="CDD" id="cd00096">
    <property type="entry name" value="Ig"/>
    <property type="match status" value="2"/>
</dbReference>
<organism evidence="7 8">
    <name type="scientific">Janthinobacterium agaricidamnosum NBRC 102515 = DSM 9628</name>
    <dbReference type="NCBI Taxonomy" id="1349767"/>
    <lineage>
        <taxon>Bacteria</taxon>
        <taxon>Pseudomonadati</taxon>
        <taxon>Pseudomonadota</taxon>
        <taxon>Betaproteobacteria</taxon>
        <taxon>Burkholderiales</taxon>
        <taxon>Oxalobacteraceae</taxon>
        <taxon>Janthinobacterium</taxon>
    </lineage>
</organism>
<dbReference type="PANTHER" id="PTHR42732:SF1">
    <property type="entry name" value="BETA-MANNOSIDASE"/>
    <property type="match status" value="1"/>
</dbReference>
<dbReference type="InterPro" id="IPR036179">
    <property type="entry name" value="Ig-like_dom_sf"/>
</dbReference>
<dbReference type="GO" id="GO:0004553">
    <property type="term" value="F:hydrolase activity, hydrolyzing O-glycosyl compounds"/>
    <property type="evidence" value="ECO:0007669"/>
    <property type="project" value="InterPro"/>
</dbReference>